<dbReference type="Proteomes" id="UP000031036">
    <property type="component" value="Unassembled WGS sequence"/>
</dbReference>
<reference evidence="1 2" key="1">
    <citation type="submission" date="2014-11" db="EMBL/GenBank/DDBJ databases">
        <title>Genetic blueprint of the zoonotic pathogen Toxocara canis.</title>
        <authorList>
            <person name="Zhu X.-Q."/>
            <person name="Korhonen P.K."/>
            <person name="Cai H."/>
            <person name="Young N.D."/>
            <person name="Nejsum P."/>
            <person name="von Samson-Himmelstjerna G."/>
            <person name="Boag P.R."/>
            <person name="Tan P."/>
            <person name="Li Q."/>
            <person name="Min J."/>
            <person name="Yang Y."/>
            <person name="Wang X."/>
            <person name="Fang X."/>
            <person name="Hall R.S."/>
            <person name="Hofmann A."/>
            <person name="Sternberg P.W."/>
            <person name="Jex A.R."/>
            <person name="Gasser R.B."/>
        </authorList>
    </citation>
    <scope>NUCLEOTIDE SEQUENCE [LARGE SCALE GENOMIC DNA]</scope>
    <source>
        <strain evidence="1">PN_DK_2014</strain>
    </source>
</reference>
<dbReference type="AlphaFoldDB" id="A0A0B2V8A3"/>
<sequence>MDRSGQIVQPYEGMDRVTAQATKGLHVRGIWVLAFFWGAIRLAPSKYVGTWNDLCWRITVKGAFGSTPPRYIKLRSSKSLCILYRVRDIAARLFDCLKNPTPKYSPSNQAVYNPFLTFFLKIFSSLKTTLPSGDKGVFRMDSGCTCVIVAIW</sequence>
<name>A0A0B2V8A3_TOXCA</name>
<proteinExistence type="predicted"/>
<gene>
    <name evidence="1" type="ORF">Tcan_02712</name>
</gene>
<keyword evidence="2" id="KW-1185">Reference proteome</keyword>
<accession>A0A0B2V8A3</accession>
<comment type="caution">
    <text evidence="1">The sequence shown here is derived from an EMBL/GenBank/DDBJ whole genome shotgun (WGS) entry which is preliminary data.</text>
</comment>
<evidence type="ECO:0000313" key="2">
    <source>
        <dbReference type="Proteomes" id="UP000031036"/>
    </source>
</evidence>
<organism evidence="1 2">
    <name type="scientific">Toxocara canis</name>
    <name type="common">Canine roundworm</name>
    <dbReference type="NCBI Taxonomy" id="6265"/>
    <lineage>
        <taxon>Eukaryota</taxon>
        <taxon>Metazoa</taxon>
        <taxon>Ecdysozoa</taxon>
        <taxon>Nematoda</taxon>
        <taxon>Chromadorea</taxon>
        <taxon>Rhabditida</taxon>
        <taxon>Spirurina</taxon>
        <taxon>Ascaridomorpha</taxon>
        <taxon>Ascaridoidea</taxon>
        <taxon>Toxocaridae</taxon>
        <taxon>Toxocara</taxon>
    </lineage>
</organism>
<evidence type="ECO:0000313" key="1">
    <source>
        <dbReference type="EMBL" id="KHN77743.1"/>
    </source>
</evidence>
<protein>
    <submittedName>
        <fullName evidence="1">Uncharacterized protein</fullName>
    </submittedName>
</protein>
<dbReference type="EMBL" id="JPKZ01002248">
    <property type="protein sequence ID" value="KHN77743.1"/>
    <property type="molecule type" value="Genomic_DNA"/>
</dbReference>